<feature type="coiled-coil region" evidence="1">
    <location>
        <begin position="252"/>
        <end position="291"/>
    </location>
</feature>
<feature type="compositionally biased region" description="Basic and acidic residues" evidence="2">
    <location>
        <begin position="371"/>
        <end position="387"/>
    </location>
</feature>
<evidence type="ECO:0000256" key="1">
    <source>
        <dbReference type="SAM" id="Coils"/>
    </source>
</evidence>
<dbReference type="PANTHER" id="PTHR38422">
    <property type="entry name" value="SOMETHING ABOUT SILENCING PROTEIN 4"/>
    <property type="match status" value="1"/>
</dbReference>
<evidence type="ECO:0000259" key="3">
    <source>
        <dbReference type="Pfam" id="PF15460"/>
    </source>
</evidence>
<evidence type="ECO:0000313" key="5">
    <source>
        <dbReference type="Proteomes" id="UP000186594"/>
    </source>
</evidence>
<feature type="region of interest" description="Disordered" evidence="2">
    <location>
        <begin position="331"/>
        <end position="389"/>
    </location>
</feature>
<dbReference type="Pfam" id="PF15460">
    <property type="entry name" value="SAS4"/>
    <property type="match status" value="1"/>
</dbReference>
<protein>
    <recommendedName>
        <fullName evidence="3">Something about silencing protein 4 domain-containing protein</fullName>
    </recommendedName>
</protein>
<feature type="region of interest" description="Disordered" evidence="2">
    <location>
        <begin position="127"/>
        <end position="159"/>
    </location>
</feature>
<comment type="caution">
    <text evidence="4">The sequence shown here is derived from an EMBL/GenBank/DDBJ whole genome shotgun (WGS) entry which is preliminary data.</text>
</comment>
<dbReference type="STRING" id="1198029.A0A1U7LSA4"/>
<dbReference type="OrthoDB" id="1938992at2759"/>
<name>A0A1U7LSA4_NEOID</name>
<feature type="compositionally biased region" description="Basic and acidic residues" evidence="2">
    <location>
        <begin position="331"/>
        <end position="341"/>
    </location>
</feature>
<dbReference type="AlphaFoldDB" id="A0A1U7LSA4"/>
<dbReference type="GO" id="GO:0004402">
    <property type="term" value="F:histone acetyltransferase activity"/>
    <property type="evidence" value="ECO:0007669"/>
    <property type="project" value="TreeGrafter"/>
</dbReference>
<dbReference type="InterPro" id="IPR029184">
    <property type="entry name" value="Sas4_dom"/>
</dbReference>
<dbReference type="GO" id="GO:0033255">
    <property type="term" value="C:SAS acetyltransferase complex"/>
    <property type="evidence" value="ECO:0007669"/>
    <property type="project" value="InterPro"/>
</dbReference>
<evidence type="ECO:0000313" key="4">
    <source>
        <dbReference type="EMBL" id="OLL25463.1"/>
    </source>
</evidence>
<gene>
    <name evidence="4" type="ORF">NEOLI_001164</name>
</gene>
<reference evidence="4 5" key="1">
    <citation type="submission" date="2016-04" db="EMBL/GenBank/DDBJ databases">
        <title>Evolutionary innovation and constraint leading to complex multicellularity in the Ascomycota.</title>
        <authorList>
            <person name="Cisse O."/>
            <person name="Nguyen A."/>
            <person name="Hewitt D.A."/>
            <person name="Jedd G."/>
            <person name="Stajich J.E."/>
        </authorList>
    </citation>
    <scope>NUCLEOTIDE SEQUENCE [LARGE SCALE GENOMIC DNA]</scope>
    <source>
        <strain evidence="4 5">DAH-3</strain>
    </source>
</reference>
<proteinExistence type="predicted"/>
<organism evidence="4 5">
    <name type="scientific">Neolecta irregularis (strain DAH-3)</name>
    <dbReference type="NCBI Taxonomy" id="1198029"/>
    <lineage>
        <taxon>Eukaryota</taxon>
        <taxon>Fungi</taxon>
        <taxon>Dikarya</taxon>
        <taxon>Ascomycota</taxon>
        <taxon>Taphrinomycotina</taxon>
        <taxon>Neolectales</taxon>
        <taxon>Neolectaceae</taxon>
        <taxon>Neolecta</taxon>
    </lineage>
</organism>
<keyword evidence="1" id="KW-0175">Coiled coil</keyword>
<dbReference type="EMBL" id="LXFE01000400">
    <property type="protein sequence ID" value="OLL25463.1"/>
    <property type="molecule type" value="Genomic_DNA"/>
</dbReference>
<feature type="compositionally biased region" description="Polar residues" evidence="2">
    <location>
        <begin position="135"/>
        <end position="146"/>
    </location>
</feature>
<evidence type="ECO:0000256" key="2">
    <source>
        <dbReference type="SAM" id="MobiDB-lite"/>
    </source>
</evidence>
<dbReference type="Proteomes" id="UP000186594">
    <property type="component" value="Unassembled WGS sequence"/>
</dbReference>
<feature type="compositionally biased region" description="Polar residues" evidence="2">
    <location>
        <begin position="40"/>
        <end position="49"/>
    </location>
</feature>
<keyword evidence="5" id="KW-1185">Reference proteome</keyword>
<accession>A0A1U7LSA4</accession>
<dbReference type="InterPro" id="IPR038988">
    <property type="entry name" value="Sas4"/>
</dbReference>
<sequence>MFRPCLPLHPVLLPSVVPRNVDLCRESTPPTSRIIPPSPYQRSQKAMSTPQYPYWKRKRQAAVSAAATAAMKKHKSTTSLTPSSPIVKVARHKESSYLADILHGLSEQTRTMHARIVSIPGAISQLEYPSEESSRPGTTMTNNSSGLIAHDIEEKRKLRSRHRTSIFGRDGSIEATESADGPPSLNWDSEIIFDSDAPWHSPQVLKKTKSNPRLLPEFTIIEEDYNKPNKQHQIRGVPQELIAVDPLEDEIYLKAHRRNEILEKRLKNIEKERLQHERLRLERQLEILESPDWKREIGGRGDDGDMAKRRNNMITEIEQVLEKFKKWKDDSKRKRTNEIAEKSQSTPEPLEDSEVRPSGIKIRIKIPRSMQDSRDSTSEPDSIEKDPVPLNMTSISRRFVTPEHRRGIGMIGGRRSGRLTEEWVFGLPLPQMIHKEKEFEIPGWI</sequence>
<feature type="domain" description="Something about silencing protein 4" evidence="3">
    <location>
        <begin position="245"/>
        <end position="335"/>
    </location>
</feature>
<dbReference type="PANTHER" id="PTHR38422:SF1">
    <property type="entry name" value="SOMETHING ABOUT SILENCING PROTEIN 4"/>
    <property type="match status" value="1"/>
</dbReference>
<feature type="region of interest" description="Disordered" evidence="2">
    <location>
        <begin position="27"/>
        <end position="49"/>
    </location>
</feature>